<accession>A0ABS0F852</accession>
<gene>
    <name evidence="1" type="ORF">IV494_01715</name>
</gene>
<protein>
    <recommendedName>
        <fullName evidence="3">Heat induced stress protein YflT</fullName>
    </recommendedName>
</protein>
<evidence type="ECO:0000313" key="1">
    <source>
        <dbReference type="EMBL" id="MBF8455885.1"/>
    </source>
</evidence>
<dbReference type="RefSeq" id="WP_196078445.1">
    <property type="nucleotide sequence ID" value="NZ_JADPVI010000001.1"/>
</dbReference>
<dbReference type="Proteomes" id="UP000660070">
    <property type="component" value="Unassembled WGS sequence"/>
</dbReference>
<comment type="caution">
    <text evidence="1">The sequence shown here is derived from an EMBL/GenBank/DDBJ whole genome shotgun (WGS) entry which is preliminary data.</text>
</comment>
<name>A0ABS0F852_9FLAO</name>
<keyword evidence="2" id="KW-1185">Reference proteome</keyword>
<proteinExistence type="predicted"/>
<reference evidence="1 2" key="1">
    <citation type="submission" date="2020-11" db="EMBL/GenBank/DDBJ databases">
        <title>Kaistella gelatinilytica sp. nov., a flavobacterium isolated from Antarctic Soil.</title>
        <authorList>
            <person name="Li J."/>
        </authorList>
    </citation>
    <scope>NUCLEOTIDE SEQUENCE [LARGE SCALE GENOMIC DNA]</scope>
    <source>
        <strain evidence="1 2">G5-32</strain>
    </source>
</reference>
<evidence type="ECO:0008006" key="3">
    <source>
        <dbReference type="Google" id="ProtNLM"/>
    </source>
</evidence>
<sequence>MAYTIVGMFPTTEDADKASNKLDSAGFAKEDYKVSHYATTGNYDKSSSNYHYKEDEKTSGFWNWLFGDDEHEKNKYSYAGTKSNLVTVYTDDMDRAEKARDIMNDQGAINVNDFTKERYPNTENTAKHDDLSEAQRARIISKAKNNLYMTDDKRFYDATSDGMESDMDPDGSRNTF</sequence>
<organism evidence="1 2">
    <name type="scientific">Kaistella gelatinilytica</name>
    <dbReference type="NCBI Taxonomy" id="2787636"/>
    <lineage>
        <taxon>Bacteria</taxon>
        <taxon>Pseudomonadati</taxon>
        <taxon>Bacteroidota</taxon>
        <taxon>Flavobacteriia</taxon>
        <taxon>Flavobacteriales</taxon>
        <taxon>Weeksellaceae</taxon>
        <taxon>Chryseobacterium group</taxon>
        <taxon>Kaistella</taxon>
    </lineage>
</organism>
<evidence type="ECO:0000313" key="2">
    <source>
        <dbReference type="Proteomes" id="UP000660070"/>
    </source>
</evidence>
<dbReference type="EMBL" id="JADPVI010000001">
    <property type="protein sequence ID" value="MBF8455885.1"/>
    <property type="molecule type" value="Genomic_DNA"/>
</dbReference>